<dbReference type="GO" id="GO:0008168">
    <property type="term" value="F:methyltransferase activity"/>
    <property type="evidence" value="ECO:0007669"/>
    <property type="project" value="UniProtKB-KW"/>
</dbReference>
<dbReference type="InterPro" id="IPR029063">
    <property type="entry name" value="SAM-dependent_MTases_sf"/>
</dbReference>
<dbReference type="RefSeq" id="WP_368846516.1">
    <property type="nucleotide sequence ID" value="NZ_CP194411.1"/>
</dbReference>
<name>A0ABV3X419_9FIRM</name>
<accession>A0ABV3X419</accession>
<reference evidence="2 3" key="1">
    <citation type="submission" date="2023-04" db="EMBL/GenBank/DDBJ databases">
        <title>Genome Sequence of Selenomonas sputigena ATCC 33150.</title>
        <authorList>
            <person name="Miller D.P."/>
            <person name="Anvari S."/>
            <person name="Polson S.W."/>
            <person name="Macdonald M."/>
            <person name="Mcdowell J.V."/>
        </authorList>
    </citation>
    <scope>NUCLEOTIDE SEQUENCE [LARGE SCALE GENOMIC DNA]</scope>
    <source>
        <strain evidence="2 3">ATCC 33150</strain>
    </source>
</reference>
<dbReference type="Gene3D" id="3.40.50.150">
    <property type="entry name" value="Vaccinia Virus protein VP39"/>
    <property type="match status" value="1"/>
</dbReference>
<keyword evidence="2" id="KW-0808">Transferase</keyword>
<dbReference type="NCBIfam" id="TIGR01444">
    <property type="entry name" value="fkbM_fam"/>
    <property type="match status" value="1"/>
</dbReference>
<evidence type="ECO:0000259" key="1">
    <source>
        <dbReference type="Pfam" id="PF05050"/>
    </source>
</evidence>
<dbReference type="GO" id="GO:0032259">
    <property type="term" value="P:methylation"/>
    <property type="evidence" value="ECO:0007669"/>
    <property type="project" value="UniProtKB-KW"/>
</dbReference>
<dbReference type="Proteomes" id="UP001559623">
    <property type="component" value="Unassembled WGS sequence"/>
</dbReference>
<dbReference type="EMBL" id="JARVLH010000002">
    <property type="protein sequence ID" value="MEX5284794.1"/>
    <property type="molecule type" value="Genomic_DNA"/>
</dbReference>
<dbReference type="Gene3D" id="3.40.50.720">
    <property type="entry name" value="NAD(P)-binding Rossmann-like Domain"/>
    <property type="match status" value="1"/>
</dbReference>
<comment type="caution">
    <text evidence="2">The sequence shown here is derived from an EMBL/GenBank/DDBJ whole genome shotgun (WGS) entry which is preliminary data.</text>
</comment>
<protein>
    <submittedName>
        <fullName evidence="2">FkbM family methyltransferase</fullName>
    </submittedName>
</protein>
<keyword evidence="3" id="KW-1185">Reference proteome</keyword>
<evidence type="ECO:0000313" key="3">
    <source>
        <dbReference type="Proteomes" id="UP001559623"/>
    </source>
</evidence>
<dbReference type="SUPFAM" id="SSF53335">
    <property type="entry name" value="S-adenosyl-L-methionine-dependent methyltransferases"/>
    <property type="match status" value="1"/>
</dbReference>
<dbReference type="InterPro" id="IPR006342">
    <property type="entry name" value="FkbM_mtfrase"/>
</dbReference>
<evidence type="ECO:0000313" key="2">
    <source>
        <dbReference type="EMBL" id="MEX5284794.1"/>
    </source>
</evidence>
<proteinExistence type="predicted"/>
<feature type="domain" description="Methyltransferase FkbM" evidence="1">
    <location>
        <begin position="209"/>
        <end position="343"/>
    </location>
</feature>
<organism evidence="2 3">
    <name type="scientific">Selenomonas sputigena</name>
    <dbReference type="NCBI Taxonomy" id="69823"/>
    <lineage>
        <taxon>Bacteria</taxon>
        <taxon>Bacillati</taxon>
        <taxon>Bacillota</taxon>
        <taxon>Negativicutes</taxon>
        <taxon>Selenomonadales</taxon>
        <taxon>Selenomonadaceae</taxon>
        <taxon>Selenomonas</taxon>
    </lineage>
</organism>
<keyword evidence="2" id="KW-0489">Methyltransferase</keyword>
<gene>
    <name evidence="2" type="ORF">QCO44_03935</name>
</gene>
<sequence length="378" mass="43151">MSRECEEIQALIRSRLADVVAERLAWREKVYDILREEKENVYIWGMGQVGQKALHDLLVCGVKPHAFIDNNDACWGKEYFGLECLSPKELRPEDDPIIVLGLGTHAHEVSAQLTEMGIHRVLDFVDFMLNLIFDDLLEVPPENIAERVGLCFELLADEESREVLYKRLKGFLEFEPGFGKAQYYHEICRGDQYFLSELVHFTADDVLVDCGAYTGDTMEDFLGRGQPFQKYIAYELSGRNYDILCGNMAKCSKAEKLVAYNYGVGEKAEKIFYDENISATAVAAEGTPGEIVRMSDHLAGERVTFIKMDIEGAERAALRGGEELIRREQPKLAICVYHRISDLWELPLMMHEMEPGHKLYLRHHTPVYCETVCYSLPC</sequence>
<dbReference type="Pfam" id="PF05050">
    <property type="entry name" value="Methyltransf_21"/>
    <property type="match status" value="1"/>
</dbReference>